<keyword evidence="6 9" id="KW-0812">Transmembrane</keyword>
<feature type="transmembrane region" description="Helical" evidence="9">
    <location>
        <begin position="317"/>
        <end position="336"/>
    </location>
</feature>
<dbReference type="GeneID" id="97243953"/>
<organism evidence="10 11">
    <name type="scientific">Tistrella mobilis</name>
    <dbReference type="NCBI Taxonomy" id="171437"/>
    <lineage>
        <taxon>Bacteria</taxon>
        <taxon>Pseudomonadati</taxon>
        <taxon>Pseudomonadota</taxon>
        <taxon>Alphaproteobacteria</taxon>
        <taxon>Geminicoccales</taxon>
        <taxon>Geminicoccaceae</taxon>
        <taxon>Tistrella</taxon>
    </lineage>
</organism>
<dbReference type="PANTHER" id="PTHR34308">
    <property type="entry name" value="COBALAMIN BIOSYNTHESIS PROTEIN CBIB"/>
    <property type="match status" value="1"/>
</dbReference>
<accession>A0A3B9ITZ4</accession>
<protein>
    <recommendedName>
        <fullName evidence="9">Cobalamin biosynthesis protein CobD</fullName>
    </recommendedName>
</protein>
<dbReference type="Proteomes" id="UP000257706">
    <property type="component" value="Unassembled WGS sequence"/>
</dbReference>
<name>A0A3B9ITZ4_9PROT</name>
<evidence type="ECO:0000256" key="1">
    <source>
        <dbReference type="ARBA" id="ARBA00004651"/>
    </source>
</evidence>
<feature type="transmembrane region" description="Helical" evidence="9">
    <location>
        <begin position="77"/>
        <end position="98"/>
    </location>
</feature>
<reference evidence="10 11" key="1">
    <citation type="journal article" date="2018" name="Nat. Biotechnol.">
        <title>A standardized bacterial taxonomy based on genome phylogeny substantially revises the tree of life.</title>
        <authorList>
            <person name="Parks D.H."/>
            <person name="Chuvochina M."/>
            <person name="Waite D.W."/>
            <person name="Rinke C."/>
            <person name="Skarshewski A."/>
            <person name="Chaumeil P.A."/>
            <person name="Hugenholtz P."/>
        </authorList>
    </citation>
    <scope>NUCLEOTIDE SEQUENCE [LARGE SCALE GENOMIC DNA]</scope>
    <source>
        <strain evidence="10">UBA8739</strain>
    </source>
</reference>
<dbReference type="InterPro" id="IPR004485">
    <property type="entry name" value="Cobalamin_biosynth_CobD/CbiB"/>
</dbReference>
<keyword evidence="4 9" id="KW-1003">Cell membrane</keyword>
<evidence type="ECO:0000313" key="10">
    <source>
        <dbReference type="EMBL" id="HAE50713.1"/>
    </source>
</evidence>
<dbReference type="NCBIfam" id="TIGR00380">
    <property type="entry name" value="cobal_cbiB"/>
    <property type="match status" value="1"/>
</dbReference>
<evidence type="ECO:0000256" key="4">
    <source>
        <dbReference type="ARBA" id="ARBA00022475"/>
    </source>
</evidence>
<comment type="subcellular location">
    <subcellularLocation>
        <location evidence="1 9">Cell membrane</location>
        <topology evidence="1 9">Multi-pass membrane protein</topology>
    </subcellularLocation>
</comment>
<dbReference type="GO" id="GO:0048472">
    <property type="term" value="F:threonine-phosphate decarboxylase activity"/>
    <property type="evidence" value="ECO:0007669"/>
    <property type="project" value="InterPro"/>
</dbReference>
<dbReference type="GO" id="GO:0009236">
    <property type="term" value="P:cobalamin biosynthetic process"/>
    <property type="evidence" value="ECO:0007669"/>
    <property type="project" value="UniProtKB-UniRule"/>
</dbReference>
<evidence type="ECO:0000256" key="7">
    <source>
        <dbReference type="ARBA" id="ARBA00022989"/>
    </source>
</evidence>
<comment type="function">
    <text evidence="9">Converts cobyric acid to cobinamide by the addition of aminopropanol on the F carboxylic group.</text>
</comment>
<evidence type="ECO:0000256" key="2">
    <source>
        <dbReference type="ARBA" id="ARBA00004953"/>
    </source>
</evidence>
<comment type="similarity">
    <text evidence="3 9">Belongs to the CobD/CbiB family.</text>
</comment>
<keyword evidence="8 9" id="KW-0472">Membrane</keyword>
<dbReference type="HAMAP" id="MF_00024">
    <property type="entry name" value="CobD_CbiB"/>
    <property type="match status" value="1"/>
</dbReference>
<dbReference type="EMBL" id="DMAI01000410">
    <property type="protein sequence ID" value="HAE50713.1"/>
    <property type="molecule type" value="Genomic_DNA"/>
</dbReference>
<dbReference type="UniPathway" id="UPA00148"/>
<evidence type="ECO:0000256" key="9">
    <source>
        <dbReference type="HAMAP-Rule" id="MF_00024"/>
    </source>
</evidence>
<keyword evidence="7 9" id="KW-1133">Transmembrane helix</keyword>
<proteinExistence type="inferred from homology"/>
<dbReference type="OrthoDB" id="9811967at2"/>
<comment type="caution">
    <text evidence="10">The sequence shown here is derived from an EMBL/GenBank/DDBJ whole genome shotgun (WGS) entry which is preliminary data.</text>
</comment>
<keyword evidence="5 9" id="KW-0169">Cobalamin biosynthesis</keyword>
<dbReference type="AlphaFoldDB" id="A0A3B9ITZ4"/>
<feature type="transmembrane region" description="Helical" evidence="9">
    <location>
        <begin position="176"/>
        <end position="197"/>
    </location>
</feature>
<evidence type="ECO:0000256" key="5">
    <source>
        <dbReference type="ARBA" id="ARBA00022573"/>
    </source>
</evidence>
<gene>
    <name evidence="9" type="primary">cobD</name>
    <name evidence="10" type="ORF">DCK97_25190</name>
</gene>
<evidence type="ECO:0000256" key="3">
    <source>
        <dbReference type="ARBA" id="ARBA00006263"/>
    </source>
</evidence>
<dbReference type="GO" id="GO:0005886">
    <property type="term" value="C:plasma membrane"/>
    <property type="evidence" value="ECO:0007669"/>
    <property type="project" value="UniProtKB-SubCell"/>
</dbReference>
<evidence type="ECO:0000256" key="8">
    <source>
        <dbReference type="ARBA" id="ARBA00023136"/>
    </source>
</evidence>
<evidence type="ECO:0000256" key="6">
    <source>
        <dbReference type="ARBA" id="ARBA00022692"/>
    </source>
</evidence>
<dbReference type="GO" id="GO:0015420">
    <property type="term" value="F:ABC-type vitamin B12 transporter activity"/>
    <property type="evidence" value="ECO:0007669"/>
    <property type="project" value="UniProtKB-UniRule"/>
</dbReference>
<comment type="caution">
    <text evidence="9">Lacks conserved residue(s) required for the propagation of feature annotation.</text>
</comment>
<dbReference type="Pfam" id="PF03186">
    <property type="entry name" value="CobD_Cbib"/>
    <property type="match status" value="1"/>
</dbReference>
<evidence type="ECO:0000313" key="11">
    <source>
        <dbReference type="Proteomes" id="UP000257706"/>
    </source>
</evidence>
<dbReference type="RefSeq" id="WP_156503069.1">
    <property type="nucleotide sequence ID" value="NZ_CP121045.1"/>
</dbReference>
<dbReference type="PANTHER" id="PTHR34308:SF1">
    <property type="entry name" value="COBALAMIN BIOSYNTHESIS PROTEIN CBIB"/>
    <property type="match status" value="1"/>
</dbReference>
<feature type="transmembrane region" description="Helical" evidence="9">
    <location>
        <begin position="6"/>
        <end position="30"/>
    </location>
</feature>
<sequence>MPADTLSLAAIIGPVFAPDPGLLLLVVAVLDGFIGDPPGLWARIPHPVAVIGRAISALDRRLNRPERSEAERVRRGALTVILVAGGTALVAWGLSGLLRSIPFGWVGEALIAMTLVAQKSLYEHVRDVADALARDGLAAGRRMVARIVGRDPESLDEAGVSRAAIESLAENFSDGVVAPLFWFAVAGLPGIAAYKAINTMDSMIGHMTPRHAAFGRVAARLDDLVNWPAARIAGGLIALAAALPGPGDAGEAMAAMRRDARRHRSPNAGWPEAAMAGALGLRLAGPRRYGNRVVDDAWMGRGDTEAGPADIDRALTLYLRACMAGAPLLALLATLLD</sequence>
<comment type="pathway">
    <text evidence="2 9">Cofactor biosynthesis; adenosylcobalamin biosynthesis.</text>
</comment>